<dbReference type="GO" id="GO:0046872">
    <property type="term" value="F:metal ion binding"/>
    <property type="evidence" value="ECO:0007669"/>
    <property type="project" value="UniProtKB-KW"/>
</dbReference>
<evidence type="ECO:0000256" key="6">
    <source>
        <dbReference type="ARBA" id="ARBA00022763"/>
    </source>
</evidence>
<evidence type="ECO:0000256" key="10">
    <source>
        <dbReference type="ARBA" id="ARBA00035861"/>
    </source>
</evidence>
<dbReference type="PANTHER" id="PTHR47707">
    <property type="entry name" value="8-OXO-DGTP DIPHOSPHATASE"/>
    <property type="match status" value="1"/>
</dbReference>
<dbReference type="InterPro" id="IPR015797">
    <property type="entry name" value="NUDIX_hydrolase-like_dom_sf"/>
</dbReference>
<evidence type="ECO:0000313" key="14">
    <source>
        <dbReference type="EMBL" id="XBH21172.1"/>
    </source>
</evidence>
<evidence type="ECO:0000256" key="3">
    <source>
        <dbReference type="ARBA" id="ARBA00022457"/>
    </source>
</evidence>
<evidence type="ECO:0000256" key="4">
    <source>
        <dbReference type="ARBA" id="ARBA00022705"/>
    </source>
</evidence>
<dbReference type="PANTHER" id="PTHR47707:SF1">
    <property type="entry name" value="NUDIX HYDROLASE FAMILY PROTEIN"/>
    <property type="match status" value="1"/>
</dbReference>
<protein>
    <recommendedName>
        <fullName evidence="11">8-oxo-dGTP diphosphatase</fullName>
        <ecNumber evidence="11">3.6.1.55</ecNumber>
    </recommendedName>
</protein>
<evidence type="ECO:0000256" key="2">
    <source>
        <dbReference type="ARBA" id="ARBA00005582"/>
    </source>
</evidence>
<evidence type="ECO:0000256" key="8">
    <source>
        <dbReference type="ARBA" id="ARBA00022842"/>
    </source>
</evidence>
<dbReference type="InterPro" id="IPR020084">
    <property type="entry name" value="NUDIX_hydrolase_CS"/>
</dbReference>
<dbReference type="GO" id="GO:0006260">
    <property type="term" value="P:DNA replication"/>
    <property type="evidence" value="ECO:0007669"/>
    <property type="project" value="UniProtKB-KW"/>
</dbReference>
<evidence type="ECO:0000256" key="11">
    <source>
        <dbReference type="ARBA" id="ARBA00038905"/>
    </source>
</evidence>
<comment type="catalytic activity">
    <reaction evidence="10">
        <text>8-oxo-dGTP + H2O = 8-oxo-dGMP + diphosphate + H(+)</text>
        <dbReference type="Rhea" id="RHEA:31575"/>
        <dbReference type="ChEBI" id="CHEBI:15377"/>
        <dbReference type="ChEBI" id="CHEBI:15378"/>
        <dbReference type="ChEBI" id="CHEBI:33019"/>
        <dbReference type="ChEBI" id="CHEBI:63224"/>
        <dbReference type="ChEBI" id="CHEBI:77896"/>
        <dbReference type="EC" id="3.6.1.55"/>
    </reaction>
</comment>
<dbReference type="GO" id="GO:0044716">
    <property type="term" value="F:8-oxo-GDP phosphatase activity"/>
    <property type="evidence" value="ECO:0007669"/>
    <property type="project" value="TreeGrafter"/>
</dbReference>
<organism evidence="14">
    <name type="scientific">Jonesiaceae bacterium BS-20</name>
    <dbReference type="NCBI Taxonomy" id="3120821"/>
    <lineage>
        <taxon>Bacteria</taxon>
        <taxon>Bacillati</taxon>
        <taxon>Actinomycetota</taxon>
        <taxon>Actinomycetes</taxon>
        <taxon>Micrococcales</taxon>
        <taxon>Jonesiaceae</taxon>
    </lineage>
</organism>
<name>A0AAU7DSN1_9MICO</name>
<evidence type="ECO:0000256" key="7">
    <source>
        <dbReference type="ARBA" id="ARBA00022801"/>
    </source>
</evidence>
<reference evidence="14" key="1">
    <citation type="submission" date="2024-02" db="EMBL/GenBank/DDBJ databases">
        <title>Tomenella chthoni gen. nov. sp. nov., a member of the family Jonesiaceae isolated from bat guano.</title>
        <authorList>
            <person name="Miller S.L."/>
            <person name="King J."/>
            <person name="Sankaranarayanan K."/>
            <person name="Lawson P.A."/>
        </authorList>
    </citation>
    <scope>NUCLEOTIDE SEQUENCE</scope>
    <source>
        <strain evidence="14">BS-20</strain>
    </source>
</reference>
<proteinExistence type="inferred from homology"/>
<keyword evidence="4" id="KW-0235">DNA replication</keyword>
<dbReference type="AlphaFoldDB" id="A0AAU7DSN1"/>
<keyword evidence="3" id="KW-0515">Mutator protein</keyword>
<dbReference type="EMBL" id="CP146203">
    <property type="protein sequence ID" value="XBH21172.1"/>
    <property type="molecule type" value="Genomic_DNA"/>
</dbReference>
<evidence type="ECO:0000256" key="5">
    <source>
        <dbReference type="ARBA" id="ARBA00022723"/>
    </source>
</evidence>
<dbReference type="EC" id="3.6.1.55" evidence="11"/>
<dbReference type="CDD" id="cd03425">
    <property type="entry name" value="NUDIX_MutT_NudA_like"/>
    <property type="match status" value="1"/>
</dbReference>
<gene>
    <name evidence="14" type="ORF">V5R04_13265</name>
</gene>
<dbReference type="GO" id="GO:0044715">
    <property type="term" value="F:8-oxo-dGDP phosphatase activity"/>
    <property type="evidence" value="ECO:0007669"/>
    <property type="project" value="TreeGrafter"/>
</dbReference>
<comment type="similarity">
    <text evidence="2 12">Belongs to the Nudix hydrolase family.</text>
</comment>
<dbReference type="Pfam" id="PF00293">
    <property type="entry name" value="NUDIX"/>
    <property type="match status" value="1"/>
</dbReference>
<dbReference type="PROSITE" id="PS51462">
    <property type="entry name" value="NUDIX"/>
    <property type="match status" value="1"/>
</dbReference>
<evidence type="ECO:0000259" key="13">
    <source>
        <dbReference type="PROSITE" id="PS51462"/>
    </source>
</evidence>
<dbReference type="Gene3D" id="3.90.79.10">
    <property type="entry name" value="Nucleoside Triphosphate Pyrophosphohydrolase"/>
    <property type="match status" value="1"/>
</dbReference>
<keyword evidence="6" id="KW-0227">DNA damage</keyword>
<dbReference type="GO" id="GO:0008413">
    <property type="term" value="F:8-oxo-7,8-dihydroguanosine triphosphate pyrophosphatase activity"/>
    <property type="evidence" value="ECO:0007669"/>
    <property type="project" value="TreeGrafter"/>
</dbReference>
<dbReference type="GO" id="GO:0006281">
    <property type="term" value="P:DNA repair"/>
    <property type="evidence" value="ECO:0007669"/>
    <property type="project" value="UniProtKB-KW"/>
</dbReference>
<keyword evidence="8" id="KW-0460">Magnesium</keyword>
<evidence type="ECO:0000256" key="12">
    <source>
        <dbReference type="RuleBase" id="RU003476"/>
    </source>
</evidence>
<feature type="domain" description="Nudix hydrolase" evidence="13">
    <location>
        <begin position="3"/>
        <end position="135"/>
    </location>
</feature>
<dbReference type="InterPro" id="IPR000086">
    <property type="entry name" value="NUDIX_hydrolase_dom"/>
</dbReference>
<accession>A0AAU7DSN1</accession>
<comment type="cofactor">
    <cofactor evidence="1">
        <name>Mg(2+)</name>
        <dbReference type="ChEBI" id="CHEBI:18420"/>
    </cofactor>
</comment>
<dbReference type="InterPro" id="IPR047127">
    <property type="entry name" value="MutT-like"/>
</dbReference>
<evidence type="ECO:0000256" key="1">
    <source>
        <dbReference type="ARBA" id="ARBA00001946"/>
    </source>
</evidence>
<keyword evidence="7 12" id="KW-0378">Hydrolase</keyword>
<dbReference type="PRINTS" id="PR00502">
    <property type="entry name" value="NUDIXFAMILY"/>
</dbReference>
<dbReference type="InterPro" id="IPR020476">
    <property type="entry name" value="Nudix_hydrolase"/>
</dbReference>
<dbReference type="GO" id="GO:0035539">
    <property type="term" value="F:8-oxo-7,8-dihydrodeoxyguanosine triphosphate pyrophosphatase activity"/>
    <property type="evidence" value="ECO:0007669"/>
    <property type="project" value="UniProtKB-EC"/>
</dbReference>
<sequence>MSEKILVVAAVIVDDLENPTKMLAARRKQPAAIAGRWEFPGGKAELGESDQEALHRELREELGVQADLGAQVVSAQYTDWPITERHIMRLWFAQITSGDPQPLIEHDALQWISPSEFSSLDWLDGDVAIVEHLRSYF</sequence>
<dbReference type="SUPFAM" id="SSF55811">
    <property type="entry name" value="Nudix"/>
    <property type="match status" value="1"/>
</dbReference>
<keyword evidence="5" id="KW-0479">Metal-binding</keyword>
<evidence type="ECO:0000256" key="9">
    <source>
        <dbReference type="ARBA" id="ARBA00023204"/>
    </source>
</evidence>
<keyword evidence="9" id="KW-0234">DNA repair</keyword>
<dbReference type="PROSITE" id="PS00893">
    <property type="entry name" value="NUDIX_BOX"/>
    <property type="match status" value="1"/>
</dbReference>